<organism evidence="1 2">
    <name type="scientific">Peptostreptococcus russellii</name>
    <dbReference type="NCBI Taxonomy" id="215200"/>
    <lineage>
        <taxon>Bacteria</taxon>
        <taxon>Bacillati</taxon>
        <taxon>Bacillota</taxon>
        <taxon>Clostridia</taxon>
        <taxon>Peptostreptococcales</taxon>
        <taxon>Peptostreptococcaceae</taxon>
        <taxon>Peptostreptococcus</taxon>
    </lineage>
</organism>
<comment type="caution">
    <text evidence="1">The sequence shown here is derived from an EMBL/GenBank/DDBJ whole genome shotgun (WGS) entry which is preliminary data.</text>
</comment>
<dbReference type="EMBL" id="JYGE01000006">
    <property type="protein sequence ID" value="PSJ31003.1"/>
    <property type="molecule type" value="Genomic_DNA"/>
</dbReference>
<dbReference type="AlphaFoldDB" id="A0A2P7PZ69"/>
<sequence>MESYDENKATDLLIKKRHNKKKVGAAKKNSRYKRVNDSSAFRNNARHFQYDYEEDYYEPPIKK</sequence>
<dbReference type="RefSeq" id="WP_106777058.1">
    <property type="nucleotide sequence ID" value="NZ_JYGE01000006.1"/>
</dbReference>
<name>A0A2P7PZ69_9FIRM</name>
<protein>
    <submittedName>
        <fullName evidence="1">Uncharacterized protein</fullName>
    </submittedName>
</protein>
<evidence type="ECO:0000313" key="1">
    <source>
        <dbReference type="EMBL" id="PSJ31003.1"/>
    </source>
</evidence>
<dbReference type="OrthoDB" id="1757450at2"/>
<reference evidence="1" key="1">
    <citation type="thesis" date="2015" institute="Rutgers" country="The State University of New Jersey, 14 College Farm Rd., New Brunswick, NJ, USA">
        <title>Ammonia toxicity in bacteria and its implications for treatment of and resource recovery from highly nitrogenous organic wastes.</title>
        <authorList>
            <person name="Luther A.K."/>
        </authorList>
    </citation>
    <scope>NUCLEOTIDE SEQUENCE</scope>
    <source>
        <strain evidence="1">RT-10B</strain>
    </source>
</reference>
<proteinExistence type="predicted"/>
<keyword evidence="2" id="KW-1185">Reference proteome</keyword>
<evidence type="ECO:0000313" key="2">
    <source>
        <dbReference type="Proteomes" id="UP000241434"/>
    </source>
</evidence>
<gene>
    <name evidence="1" type="ORF">UF10_06865</name>
</gene>
<dbReference type="Proteomes" id="UP000241434">
    <property type="component" value="Unassembled WGS sequence"/>
</dbReference>
<accession>A0A2P7PZ69</accession>